<dbReference type="AlphaFoldDB" id="X6MU83"/>
<name>X6MU83_RETFI</name>
<gene>
    <name evidence="1" type="ORF">RFI_20093</name>
</gene>
<evidence type="ECO:0000313" key="1">
    <source>
        <dbReference type="EMBL" id="ETO17236.1"/>
    </source>
</evidence>
<reference evidence="1 2" key="1">
    <citation type="journal article" date="2013" name="Curr. Biol.">
        <title>The Genome of the Foraminiferan Reticulomyxa filosa.</title>
        <authorList>
            <person name="Glockner G."/>
            <person name="Hulsmann N."/>
            <person name="Schleicher M."/>
            <person name="Noegel A.A."/>
            <person name="Eichinger L."/>
            <person name="Gallinger C."/>
            <person name="Pawlowski J."/>
            <person name="Sierra R."/>
            <person name="Euteneuer U."/>
            <person name="Pillet L."/>
            <person name="Moustafa A."/>
            <person name="Platzer M."/>
            <person name="Groth M."/>
            <person name="Szafranski K."/>
            <person name="Schliwa M."/>
        </authorList>
    </citation>
    <scope>NUCLEOTIDE SEQUENCE [LARGE SCALE GENOMIC DNA]</scope>
</reference>
<accession>X6MU83</accession>
<proteinExistence type="predicted"/>
<sequence>MFCCCYFFYAFNERNERRKNAFVLHKFDIWVKHYRSIKPKRQAEGEQLSLSITGLLCMLELFYCVVNKEKFGLDSIVIFFFMNLLQIALSYPSKRGFAFFFGLNDSHIGYMMSTNNILGDHEPTPPLGDASLVGRLDSALNRVDALLNYSQSMSSSEKDEVMRNFLLKPALKLQHTKKRGRKRVSFDSQCKPEDGFTAKLYSRPEYLMRDGSFLRPKSEQHIAQEKRILRLLGAPEDLAGLPLPPGLFDEDTEEYYEPEQPNDYEAFVQARNRLQEWIQSRDIQRQMAAQRALLLSQQAEMQSVMSSKLETQKKKKKIVQ</sequence>
<protein>
    <submittedName>
        <fullName evidence="1">Uncharacterized protein</fullName>
    </submittedName>
</protein>
<organism evidence="1 2">
    <name type="scientific">Reticulomyxa filosa</name>
    <dbReference type="NCBI Taxonomy" id="46433"/>
    <lineage>
        <taxon>Eukaryota</taxon>
        <taxon>Sar</taxon>
        <taxon>Rhizaria</taxon>
        <taxon>Retaria</taxon>
        <taxon>Foraminifera</taxon>
        <taxon>Monothalamids</taxon>
        <taxon>Reticulomyxidae</taxon>
        <taxon>Reticulomyxa</taxon>
    </lineage>
</organism>
<dbReference type="Proteomes" id="UP000023152">
    <property type="component" value="Unassembled WGS sequence"/>
</dbReference>
<evidence type="ECO:0000313" key="2">
    <source>
        <dbReference type="Proteomes" id="UP000023152"/>
    </source>
</evidence>
<dbReference type="EMBL" id="ASPP01017054">
    <property type="protein sequence ID" value="ETO17236.1"/>
    <property type="molecule type" value="Genomic_DNA"/>
</dbReference>
<keyword evidence="2" id="KW-1185">Reference proteome</keyword>
<comment type="caution">
    <text evidence="1">The sequence shown here is derived from an EMBL/GenBank/DDBJ whole genome shotgun (WGS) entry which is preliminary data.</text>
</comment>